<dbReference type="Proteomes" id="UP000070188">
    <property type="component" value="Unassembled WGS sequence"/>
</dbReference>
<evidence type="ECO:0000313" key="6">
    <source>
        <dbReference type="Proteomes" id="UP000070598"/>
    </source>
</evidence>
<keyword evidence="5" id="KW-1185">Reference proteome</keyword>
<evidence type="ECO:0000256" key="1">
    <source>
        <dbReference type="ARBA" id="ARBA00006313"/>
    </source>
</evidence>
<sequence>MTEPHVKMVGPVVRGVNADLADALITAIEADNPGAEVVVEDRGGYIRISVPQRCRVTRASLEEALGHSFQLSQLEPALSAFSGRLKLTDDEAIWYLERQD</sequence>
<comment type="caution">
    <text evidence="3">The sequence shown here is derived from an EMBL/GenBank/DDBJ whole genome shotgun (WGS) entry which is preliminary data.</text>
</comment>
<dbReference type="SUPFAM" id="SSF56029">
    <property type="entry name" value="Monooxygenase (hydroxylase) regulatory protein"/>
    <property type="match status" value="1"/>
</dbReference>
<name>A0A132MMD1_9ACTN</name>
<dbReference type="EMBL" id="JYIJ01000019">
    <property type="protein sequence ID" value="KWW97595.1"/>
    <property type="molecule type" value="Genomic_DNA"/>
</dbReference>
<evidence type="ECO:0000313" key="2">
    <source>
        <dbReference type="EMBL" id="KWW97595.1"/>
    </source>
</evidence>
<keyword evidence="3" id="KW-0503">Monooxygenase</keyword>
<reference evidence="2 7" key="2">
    <citation type="submission" date="2015-02" db="EMBL/GenBank/DDBJ databases">
        <title>Physiological reanalysis, assessment of diazotrophy, and genome sequences of multiple isolates of Streptomyces thermoautotrophicus.</title>
        <authorList>
            <person name="MacKellar D.C."/>
            <person name="Lieber L."/>
            <person name="Norman J."/>
            <person name="Bolger A."/>
            <person name="Tobin C."/>
            <person name="Murray J.W."/>
            <person name="Prell J."/>
        </authorList>
    </citation>
    <scope>NUCLEOTIDE SEQUENCE [LARGE SCALE GENOMIC DNA]</scope>
    <source>
        <strain evidence="2 7">UBT1</strain>
    </source>
</reference>
<dbReference type="Gene3D" id="3.90.56.10">
    <property type="entry name" value="Monooxygenase component MmoB/DmpM"/>
    <property type="match status" value="1"/>
</dbReference>
<dbReference type="EMBL" id="LAXD01000001">
    <property type="protein sequence ID" value="KWW98953.1"/>
    <property type="molecule type" value="Genomic_DNA"/>
</dbReference>
<dbReference type="STRING" id="1469144.LI90_583"/>
<evidence type="ECO:0000313" key="3">
    <source>
        <dbReference type="EMBL" id="KWW98953.1"/>
    </source>
</evidence>
<dbReference type="Proteomes" id="UP000070598">
    <property type="component" value="Unassembled WGS sequence"/>
</dbReference>
<dbReference type="OrthoDB" id="9805636at2"/>
<evidence type="ECO:0000313" key="5">
    <source>
        <dbReference type="Proteomes" id="UP000070188"/>
    </source>
</evidence>
<comment type="similarity">
    <text evidence="1">Belongs to the TmoD/XamoD family.</text>
</comment>
<dbReference type="Proteomes" id="UP000070659">
    <property type="component" value="Unassembled WGS sequence"/>
</dbReference>
<dbReference type="EMBL" id="JYIK01000965">
    <property type="protein sequence ID" value="KWX08580.1"/>
    <property type="molecule type" value="Genomic_DNA"/>
</dbReference>
<proteinExistence type="inferred from homology"/>
<evidence type="ECO:0000313" key="7">
    <source>
        <dbReference type="Proteomes" id="UP000070659"/>
    </source>
</evidence>
<evidence type="ECO:0000313" key="4">
    <source>
        <dbReference type="EMBL" id="KWX08580.1"/>
    </source>
</evidence>
<dbReference type="InterPro" id="IPR036889">
    <property type="entry name" value="mOase_MmoB_DmpM_sf"/>
</dbReference>
<organism evidence="3 5">
    <name type="scientific">Carbonactinospora thermoautotrophica</name>
    <dbReference type="NCBI Taxonomy" id="1469144"/>
    <lineage>
        <taxon>Bacteria</taxon>
        <taxon>Bacillati</taxon>
        <taxon>Actinomycetota</taxon>
        <taxon>Actinomycetes</taxon>
        <taxon>Kitasatosporales</taxon>
        <taxon>Carbonactinosporaceae</taxon>
        <taxon>Carbonactinospora</taxon>
    </lineage>
</organism>
<protein>
    <submittedName>
        <fullName evidence="3">Monooxygenase component MmoB/DmpM</fullName>
    </submittedName>
</protein>
<dbReference type="AlphaFoldDB" id="A0A132MMD1"/>
<dbReference type="InterPro" id="IPR003454">
    <property type="entry name" value="MOase_MmoB_DmpM"/>
</dbReference>
<dbReference type="GO" id="GO:0004497">
    <property type="term" value="F:monooxygenase activity"/>
    <property type="evidence" value="ECO:0007669"/>
    <property type="project" value="UniProtKB-KW"/>
</dbReference>
<dbReference type="PATRIC" id="fig|1469144.10.peg.680"/>
<dbReference type="Pfam" id="PF02406">
    <property type="entry name" value="MmoB_DmpM"/>
    <property type="match status" value="1"/>
</dbReference>
<accession>A0A132MMD1</accession>
<keyword evidence="3" id="KW-0560">Oxidoreductase</keyword>
<reference evidence="5" key="4">
    <citation type="submission" date="2015-04" db="EMBL/GenBank/DDBJ databases">
        <title>Physiological reanalysis, assessment of diazotrophy, and genome sequences of multiple isolates of Streptomyces thermoautotrophicus.</title>
        <authorList>
            <person name="MacKellar D.C."/>
            <person name="Lieber L."/>
            <person name="Norman J."/>
            <person name="Bolger A."/>
            <person name="Tobin C."/>
            <person name="Murray J.W."/>
            <person name="Chang R."/>
            <person name="Ford T."/>
            <person name="Nguyen P.Q."/>
            <person name="Woodward J."/>
            <person name="Permingeat H."/>
            <person name="Joshi N.S."/>
            <person name="Silver P.A."/>
            <person name="Usadel B."/>
            <person name="Rutherford A.W."/>
            <person name="Friesen M."/>
            <person name="Prell J."/>
        </authorList>
    </citation>
    <scope>NUCLEOTIDE SEQUENCE [LARGE SCALE GENOMIC DNA]</scope>
    <source>
        <strain evidence="5">H1</strain>
    </source>
</reference>
<gene>
    <name evidence="3" type="ORF">LI90_583</name>
    <name evidence="2" type="ORF">TH66_18670</name>
    <name evidence="4" type="ORF">TR74_14345</name>
</gene>
<reference evidence="3" key="3">
    <citation type="submission" date="2015-04" db="EMBL/GenBank/DDBJ databases">
        <title>Physiological reanalysis, assessment of diazotrophy, and genome sequences of multiple isolates of Streptomyces thermoautotrophicus.</title>
        <authorList>
            <person name="MacKellar D.C."/>
            <person name="Lieber L."/>
            <person name="Norman J."/>
            <person name="Bolger A."/>
            <person name="Tobin C."/>
            <person name="Murray J.W."/>
            <person name="Woodward J."/>
            <person name="Friesen M."/>
            <person name="Prell J."/>
        </authorList>
    </citation>
    <scope>NUCLEOTIDE SEQUENCE [LARGE SCALE GENOMIC DNA]</scope>
    <source>
        <strain evidence="3">H1</strain>
    </source>
</reference>
<reference evidence="6" key="1">
    <citation type="submission" date="2015-02" db="EMBL/GenBank/DDBJ databases">
        <title>Physiological reanalysis, assessment of diazotrophy, and genome sequences of multiple isolates of Streptomyces thermoautotrophicus.</title>
        <authorList>
            <person name="MacKellar D.C."/>
            <person name="Lieber L."/>
            <person name="Norman J."/>
            <person name="Bolger A."/>
            <person name="Tobin C."/>
            <person name="Murray J.W."/>
            <person name="Friesen M."/>
            <person name="Prell J."/>
        </authorList>
    </citation>
    <scope>NUCLEOTIDE SEQUENCE [LARGE SCALE GENOMIC DNA]</scope>
    <source>
        <strain evidence="6">UBT1</strain>
    </source>
</reference>
<dbReference type="RefSeq" id="WP_066883927.1">
    <property type="nucleotide sequence ID" value="NZ_JYIJ01000019.1"/>
</dbReference>